<dbReference type="EMBL" id="BARW01028424">
    <property type="protein sequence ID" value="GAJ12767.1"/>
    <property type="molecule type" value="Genomic_DNA"/>
</dbReference>
<proteinExistence type="predicted"/>
<dbReference type="AlphaFoldDB" id="X1V8P9"/>
<evidence type="ECO:0000313" key="2">
    <source>
        <dbReference type="EMBL" id="GAJ12767.1"/>
    </source>
</evidence>
<name>X1V8P9_9ZZZZ</name>
<organism evidence="2">
    <name type="scientific">marine sediment metagenome</name>
    <dbReference type="NCBI Taxonomy" id="412755"/>
    <lineage>
        <taxon>unclassified sequences</taxon>
        <taxon>metagenomes</taxon>
        <taxon>ecological metagenomes</taxon>
    </lineage>
</organism>
<reference evidence="2" key="1">
    <citation type="journal article" date="2014" name="Front. Microbiol.">
        <title>High frequency of phylogenetically diverse reductive dehalogenase-homologous genes in deep subseafloor sedimentary metagenomes.</title>
        <authorList>
            <person name="Kawai M."/>
            <person name="Futagami T."/>
            <person name="Toyoda A."/>
            <person name="Takaki Y."/>
            <person name="Nishi S."/>
            <person name="Hori S."/>
            <person name="Arai W."/>
            <person name="Tsubouchi T."/>
            <person name="Morono Y."/>
            <person name="Uchiyama I."/>
            <person name="Ito T."/>
            <person name="Fujiyama A."/>
            <person name="Inagaki F."/>
            <person name="Takami H."/>
        </authorList>
    </citation>
    <scope>NUCLEOTIDE SEQUENCE</scope>
    <source>
        <strain evidence="2">Expedition CK06-06</strain>
    </source>
</reference>
<evidence type="ECO:0000256" key="1">
    <source>
        <dbReference type="SAM" id="MobiDB-lite"/>
    </source>
</evidence>
<sequence length="115" mass="13188">NTGLLDHVYQQEGEDRVLYLEEADAEEIGQQVAEIDQLKQRHKQVYTEQLRLKSPAKFKEFTAGVRAAAELRLRELLDQLHAELRKSRKFKPAQKPPLLDGLDEAAKLLNPDPET</sequence>
<feature type="region of interest" description="Disordered" evidence="1">
    <location>
        <begin position="88"/>
        <end position="115"/>
    </location>
</feature>
<protein>
    <submittedName>
        <fullName evidence="2">Uncharacterized protein</fullName>
    </submittedName>
</protein>
<feature type="non-terminal residue" evidence="2">
    <location>
        <position position="1"/>
    </location>
</feature>
<accession>X1V8P9</accession>
<comment type="caution">
    <text evidence="2">The sequence shown here is derived from an EMBL/GenBank/DDBJ whole genome shotgun (WGS) entry which is preliminary data.</text>
</comment>
<gene>
    <name evidence="2" type="ORF">S12H4_45892</name>
</gene>